<feature type="compositionally biased region" description="Low complexity" evidence="1">
    <location>
        <begin position="132"/>
        <end position="149"/>
    </location>
</feature>
<accession>A0A5C7FWA8</accession>
<dbReference type="Gene3D" id="3.30.70.1070">
    <property type="entry name" value="Sporulation related repeat"/>
    <property type="match status" value="1"/>
</dbReference>
<dbReference type="EMBL" id="VPFD01000037">
    <property type="protein sequence ID" value="TXF96493.1"/>
    <property type="molecule type" value="Genomic_DNA"/>
</dbReference>
<dbReference type="SUPFAM" id="SSF110997">
    <property type="entry name" value="Sporulation related repeat"/>
    <property type="match status" value="1"/>
</dbReference>
<dbReference type="InterPro" id="IPR007730">
    <property type="entry name" value="SPOR-like_dom"/>
</dbReference>
<dbReference type="GO" id="GO:0030428">
    <property type="term" value="C:cell septum"/>
    <property type="evidence" value="ECO:0007669"/>
    <property type="project" value="TreeGrafter"/>
</dbReference>
<dbReference type="GO" id="GO:0032506">
    <property type="term" value="P:cytokinetic process"/>
    <property type="evidence" value="ECO:0007669"/>
    <property type="project" value="TreeGrafter"/>
</dbReference>
<keyword evidence="2" id="KW-0812">Transmembrane</keyword>
<gene>
    <name evidence="4" type="ORF">FVD38_24140</name>
</gene>
<evidence type="ECO:0000259" key="3">
    <source>
        <dbReference type="PROSITE" id="PS51724"/>
    </source>
</evidence>
<evidence type="ECO:0000256" key="1">
    <source>
        <dbReference type="SAM" id="MobiDB-lite"/>
    </source>
</evidence>
<proteinExistence type="predicted"/>
<dbReference type="AlphaFoldDB" id="A0A5C7FWA8"/>
<evidence type="ECO:0000313" key="4">
    <source>
        <dbReference type="EMBL" id="TXF96493.1"/>
    </source>
</evidence>
<sequence>MGLFSFGNKNKQETVQDSGHFVKDDDAAYTERARSKRASSAGGRSSRGDPILPEKKRARRRLVGAIALVLAAVVALPMLLDSEPKPLATDIAIHIPDKEKAAPLPVPSEQVAPMASVDSDEEIIEPAPAPPAAATAGPAASAPVTTPAASDPPPMRMLEPAAPPKPEPKPEPVKPKPEPVKPKPEPVKPEPKPEPKREPTPEKKPEPAKKPVETHPKAEQVAKPAPKDDAARAMAILEGKPAEPQKAQGPAPRFVVQVAALGSQEKVTELQDRLRSAGIASFTQKSGELIRVRIGPFSKEEAEKTRAKLGGIGLSGTMVPL</sequence>
<organism evidence="4 5">
    <name type="scientific">Massilia arenae</name>
    <dbReference type="NCBI Taxonomy" id="2603288"/>
    <lineage>
        <taxon>Bacteria</taxon>
        <taxon>Pseudomonadati</taxon>
        <taxon>Pseudomonadota</taxon>
        <taxon>Betaproteobacteria</taxon>
        <taxon>Burkholderiales</taxon>
        <taxon>Oxalobacteraceae</taxon>
        <taxon>Telluria group</taxon>
        <taxon>Massilia</taxon>
    </lineage>
</organism>
<feature type="region of interest" description="Disordered" evidence="1">
    <location>
        <begin position="1"/>
        <end position="56"/>
    </location>
</feature>
<dbReference type="PRINTS" id="PR01217">
    <property type="entry name" value="PRICHEXTENSN"/>
</dbReference>
<dbReference type="GO" id="GO:0032153">
    <property type="term" value="C:cell division site"/>
    <property type="evidence" value="ECO:0007669"/>
    <property type="project" value="TreeGrafter"/>
</dbReference>
<dbReference type="Pfam" id="PF05036">
    <property type="entry name" value="SPOR"/>
    <property type="match status" value="1"/>
</dbReference>
<dbReference type="PANTHER" id="PTHR38687:SF1">
    <property type="entry name" value="CELL DIVISION PROTEIN DEDD"/>
    <property type="match status" value="1"/>
</dbReference>
<feature type="transmembrane region" description="Helical" evidence="2">
    <location>
        <begin position="62"/>
        <end position="80"/>
    </location>
</feature>
<feature type="compositionally biased region" description="Basic and acidic residues" evidence="1">
    <location>
        <begin position="10"/>
        <end position="33"/>
    </location>
</feature>
<dbReference type="PROSITE" id="PS51724">
    <property type="entry name" value="SPOR"/>
    <property type="match status" value="1"/>
</dbReference>
<keyword evidence="2" id="KW-1133">Transmembrane helix</keyword>
<protein>
    <submittedName>
        <fullName evidence="4">SPOR domain-containing protein</fullName>
    </submittedName>
</protein>
<reference evidence="4 5" key="1">
    <citation type="submission" date="2019-08" db="EMBL/GenBank/DDBJ databases">
        <title>Massilia golmudensis sp. nov., isolated from sand in the Qinghai-Tibetan Plateau.</title>
        <authorList>
            <person name="Zhang B."/>
        </authorList>
    </citation>
    <scope>NUCLEOTIDE SEQUENCE [LARGE SCALE GENOMIC DNA]</scope>
    <source>
        <strain evidence="4 5">GEM5</strain>
    </source>
</reference>
<keyword evidence="2" id="KW-0472">Membrane</keyword>
<dbReference type="RefSeq" id="WP_147937133.1">
    <property type="nucleotide sequence ID" value="NZ_VPFD01000037.1"/>
</dbReference>
<evidence type="ECO:0000313" key="5">
    <source>
        <dbReference type="Proteomes" id="UP000321413"/>
    </source>
</evidence>
<dbReference type="GO" id="GO:0042834">
    <property type="term" value="F:peptidoglycan binding"/>
    <property type="evidence" value="ECO:0007669"/>
    <property type="project" value="InterPro"/>
</dbReference>
<name>A0A5C7FWA8_9BURK</name>
<feature type="compositionally biased region" description="Pro residues" evidence="1">
    <location>
        <begin position="150"/>
        <end position="165"/>
    </location>
</feature>
<comment type="caution">
    <text evidence="4">The sequence shown here is derived from an EMBL/GenBank/DDBJ whole genome shotgun (WGS) entry which is preliminary data.</text>
</comment>
<dbReference type="InterPro" id="IPR052521">
    <property type="entry name" value="Cell_div_SPOR-domain"/>
</dbReference>
<evidence type="ECO:0000256" key="2">
    <source>
        <dbReference type="SAM" id="Phobius"/>
    </source>
</evidence>
<dbReference type="PANTHER" id="PTHR38687">
    <property type="entry name" value="CELL DIVISION PROTEIN DEDD-RELATED"/>
    <property type="match status" value="1"/>
</dbReference>
<keyword evidence="5" id="KW-1185">Reference proteome</keyword>
<feature type="compositionally biased region" description="Basic and acidic residues" evidence="1">
    <location>
        <begin position="166"/>
        <end position="229"/>
    </location>
</feature>
<feature type="domain" description="SPOR" evidence="3">
    <location>
        <begin position="248"/>
        <end position="321"/>
    </location>
</feature>
<feature type="region of interest" description="Disordered" evidence="1">
    <location>
        <begin position="99"/>
        <end position="229"/>
    </location>
</feature>
<dbReference type="InterPro" id="IPR036680">
    <property type="entry name" value="SPOR-like_sf"/>
</dbReference>
<dbReference type="Proteomes" id="UP000321413">
    <property type="component" value="Unassembled WGS sequence"/>
</dbReference>